<organism evidence="2 3">
    <name type="scientific">Rhodoblastus acidophilus</name>
    <name type="common">Rhodopseudomonas acidophila</name>
    <dbReference type="NCBI Taxonomy" id="1074"/>
    <lineage>
        <taxon>Bacteria</taxon>
        <taxon>Pseudomonadati</taxon>
        <taxon>Pseudomonadota</taxon>
        <taxon>Alphaproteobacteria</taxon>
        <taxon>Hyphomicrobiales</taxon>
        <taxon>Rhodoblastaceae</taxon>
        <taxon>Rhodoblastus</taxon>
    </lineage>
</organism>
<dbReference type="AlphaFoldDB" id="A0A212RQU5"/>
<dbReference type="OrthoDB" id="256753at2"/>
<dbReference type="Pfam" id="PF10005">
    <property type="entry name" value="Zn_ribbon_DZR_6"/>
    <property type="match status" value="1"/>
</dbReference>
<proteinExistence type="predicted"/>
<dbReference type="RefSeq" id="WP_088521151.1">
    <property type="nucleotide sequence ID" value="NZ_FYDG01000006.1"/>
</dbReference>
<evidence type="ECO:0000313" key="3">
    <source>
        <dbReference type="Proteomes" id="UP000198418"/>
    </source>
</evidence>
<dbReference type="InterPro" id="IPR031321">
    <property type="entry name" value="UCP012641"/>
</dbReference>
<accession>A0A212RQU5</accession>
<gene>
    <name evidence="2" type="ORF">SAMN06265338_106140</name>
</gene>
<dbReference type="Pfam" id="PF15887">
    <property type="entry name" value="Peptidase_Mx"/>
    <property type="match status" value="1"/>
</dbReference>
<protein>
    <recommendedName>
        <fullName evidence="1">Zinc-ribbon domain-containing protein</fullName>
    </recommendedName>
</protein>
<feature type="domain" description="Zinc-ribbon" evidence="1">
    <location>
        <begin position="4"/>
        <end position="100"/>
    </location>
</feature>
<name>A0A212RQU5_RHOAC</name>
<reference evidence="3" key="1">
    <citation type="submission" date="2017-06" db="EMBL/GenBank/DDBJ databases">
        <authorList>
            <person name="Varghese N."/>
            <person name="Submissions S."/>
        </authorList>
    </citation>
    <scope>NUCLEOTIDE SEQUENCE [LARGE SCALE GENOMIC DNA]</scope>
    <source>
        <strain evidence="3">DSM 137</strain>
    </source>
</reference>
<keyword evidence="3" id="KW-1185">Reference proteome</keyword>
<dbReference type="EMBL" id="FYDG01000006">
    <property type="protein sequence ID" value="SNB74852.1"/>
    <property type="molecule type" value="Genomic_DNA"/>
</dbReference>
<dbReference type="Proteomes" id="UP000198418">
    <property type="component" value="Unassembled WGS sequence"/>
</dbReference>
<sequence length="368" mass="41627">MKQFQCQSCGSTVFFRNSSCLSCGAKLGYSPDHDAMFALEPVETDAAQGDGRKQWQAFAGPRFHFCANADHGVCNWLISVEDEQMFCRSCRHNQLAPDLSIEGNLARWQRLEQAKQHLFYSLIRWRLPTPTLADGVSEPLVFDLIADVQTDSGVQRIYTGHDAGRITINIAEADDDERERRRVGMGEPYRTLLGHFRHEIGHYYWDILVRDGQMLNEFRNLFGDEREDYGAALRRHHAEGAPPEWPGSFISAYATTHPWEDFAETFAHHIHIVDTLETAHVLGLKIDARAVHDDALKTDVAFDAYRVADFDEIVAAWTPVSVALNSLTRSLGQQDAYPFVLSRVIVEKLDFIHRLIRAQQADTAPVAA</sequence>
<dbReference type="PIRSF" id="PIRSF012641">
    <property type="entry name" value="UCP012641"/>
    <property type="match status" value="1"/>
</dbReference>
<evidence type="ECO:0000259" key="1">
    <source>
        <dbReference type="Pfam" id="PF10005"/>
    </source>
</evidence>
<dbReference type="InterPro" id="IPR011201">
    <property type="entry name" value="Zinc-ribbon_6_bact"/>
</dbReference>
<evidence type="ECO:0000313" key="2">
    <source>
        <dbReference type="EMBL" id="SNB74852.1"/>
    </source>
</evidence>